<dbReference type="AlphaFoldDB" id="A0AAN6ZC10"/>
<sequence length="132" mass="13445">MGNLCGRESDPFAQPGRRLDSAPATPASASVPTTAHHRKPAAASVGGTPHTLGGSTGPRQATSASTPADDARARAAAAAEERLSRSRQGGGKLKTQLDRERGKTGTQLLQDASAAARGYRTMDQSTGALAHS</sequence>
<keyword evidence="2" id="KW-0564">Palmitate</keyword>
<reference evidence="5" key="1">
    <citation type="journal article" date="2023" name="Mol. Phylogenet. Evol.">
        <title>Genome-scale phylogeny and comparative genomics of the fungal order Sordariales.</title>
        <authorList>
            <person name="Hensen N."/>
            <person name="Bonometti L."/>
            <person name="Westerberg I."/>
            <person name="Brannstrom I.O."/>
            <person name="Guillou S."/>
            <person name="Cros-Aarteil S."/>
            <person name="Calhoun S."/>
            <person name="Haridas S."/>
            <person name="Kuo A."/>
            <person name="Mondo S."/>
            <person name="Pangilinan J."/>
            <person name="Riley R."/>
            <person name="LaButti K."/>
            <person name="Andreopoulos B."/>
            <person name="Lipzen A."/>
            <person name="Chen C."/>
            <person name="Yan M."/>
            <person name="Daum C."/>
            <person name="Ng V."/>
            <person name="Clum A."/>
            <person name="Steindorff A."/>
            <person name="Ohm R.A."/>
            <person name="Martin F."/>
            <person name="Silar P."/>
            <person name="Natvig D.O."/>
            <person name="Lalanne C."/>
            <person name="Gautier V."/>
            <person name="Ament-Velasquez S.L."/>
            <person name="Kruys A."/>
            <person name="Hutchinson M.I."/>
            <person name="Powell A.J."/>
            <person name="Barry K."/>
            <person name="Miller A.N."/>
            <person name="Grigoriev I.V."/>
            <person name="Debuchy R."/>
            <person name="Gladieux P."/>
            <person name="Hiltunen Thoren M."/>
            <person name="Johannesson H."/>
        </authorList>
    </citation>
    <scope>NUCLEOTIDE SEQUENCE</scope>
    <source>
        <strain evidence="5">CBS 123565</strain>
    </source>
</reference>
<dbReference type="Pfam" id="PF15811">
    <property type="entry name" value="SVIP"/>
    <property type="match status" value="1"/>
</dbReference>
<feature type="region of interest" description="Disordered" evidence="4">
    <location>
        <begin position="1"/>
        <end position="132"/>
    </location>
</feature>
<evidence type="ECO:0000313" key="5">
    <source>
        <dbReference type="EMBL" id="KAK4131889.1"/>
    </source>
</evidence>
<proteinExistence type="predicted"/>
<evidence type="ECO:0000256" key="1">
    <source>
        <dbReference type="ARBA" id="ARBA00022707"/>
    </source>
</evidence>
<gene>
    <name evidence="5" type="ORF">BT67DRAFT_444302</name>
</gene>
<dbReference type="EMBL" id="MU853421">
    <property type="protein sequence ID" value="KAK4131889.1"/>
    <property type="molecule type" value="Genomic_DNA"/>
</dbReference>
<evidence type="ECO:0000313" key="6">
    <source>
        <dbReference type="Proteomes" id="UP001304895"/>
    </source>
</evidence>
<dbReference type="Proteomes" id="UP001304895">
    <property type="component" value="Unassembled WGS sequence"/>
</dbReference>
<dbReference type="InterPro" id="IPR031632">
    <property type="entry name" value="SVIP"/>
</dbReference>
<name>A0AAN6ZC10_9PEZI</name>
<evidence type="ECO:0000256" key="2">
    <source>
        <dbReference type="ARBA" id="ARBA00023139"/>
    </source>
</evidence>
<protein>
    <submittedName>
        <fullName evidence="5">Uncharacterized protein</fullName>
    </submittedName>
</protein>
<accession>A0AAN6ZC10</accession>
<feature type="compositionally biased region" description="Basic and acidic residues" evidence="4">
    <location>
        <begin position="69"/>
        <end position="84"/>
    </location>
</feature>
<organism evidence="5 6">
    <name type="scientific">Trichocladium antarcticum</name>
    <dbReference type="NCBI Taxonomy" id="1450529"/>
    <lineage>
        <taxon>Eukaryota</taxon>
        <taxon>Fungi</taxon>
        <taxon>Dikarya</taxon>
        <taxon>Ascomycota</taxon>
        <taxon>Pezizomycotina</taxon>
        <taxon>Sordariomycetes</taxon>
        <taxon>Sordariomycetidae</taxon>
        <taxon>Sordariales</taxon>
        <taxon>Chaetomiaceae</taxon>
        <taxon>Trichocladium</taxon>
    </lineage>
</organism>
<reference evidence="5" key="2">
    <citation type="submission" date="2023-05" db="EMBL/GenBank/DDBJ databases">
        <authorList>
            <consortium name="Lawrence Berkeley National Laboratory"/>
            <person name="Steindorff A."/>
            <person name="Hensen N."/>
            <person name="Bonometti L."/>
            <person name="Westerberg I."/>
            <person name="Brannstrom I.O."/>
            <person name="Guillou S."/>
            <person name="Cros-Aarteil S."/>
            <person name="Calhoun S."/>
            <person name="Haridas S."/>
            <person name="Kuo A."/>
            <person name="Mondo S."/>
            <person name="Pangilinan J."/>
            <person name="Riley R."/>
            <person name="Labutti K."/>
            <person name="Andreopoulos B."/>
            <person name="Lipzen A."/>
            <person name="Chen C."/>
            <person name="Yanf M."/>
            <person name="Daum C."/>
            <person name="Ng V."/>
            <person name="Clum A."/>
            <person name="Ohm R."/>
            <person name="Martin F."/>
            <person name="Silar P."/>
            <person name="Natvig D."/>
            <person name="Lalanne C."/>
            <person name="Gautier V."/>
            <person name="Ament-Velasquez S.L."/>
            <person name="Kruys A."/>
            <person name="Hutchinson M.I."/>
            <person name="Powell A.J."/>
            <person name="Barry K."/>
            <person name="Miller A.N."/>
            <person name="Grigoriev I.V."/>
            <person name="Debuchy R."/>
            <person name="Gladieux P."/>
            <person name="Thoren M.H."/>
            <person name="Johannesson H."/>
        </authorList>
    </citation>
    <scope>NUCLEOTIDE SEQUENCE</scope>
    <source>
        <strain evidence="5">CBS 123565</strain>
    </source>
</reference>
<evidence type="ECO:0000256" key="3">
    <source>
        <dbReference type="ARBA" id="ARBA00023288"/>
    </source>
</evidence>
<evidence type="ECO:0000256" key="4">
    <source>
        <dbReference type="SAM" id="MobiDB-lite"/>
    </source>
</evidence>
<keyword evidence="6" id="KW-1185">Reference proteome</keyword>
<keyword evidence="1" id="KW-0519">Myristate</keyword>
<feature type="compositionally biased region" description="Polar residues" evidence="4">
    <location>
        <begin position="122"/>
        <end position="132"/>
    </location>
</feature>
<keyword evidence="3" id="KW-0449">Lipoprotein</keyword>
<feature type="compositionally biased region" description="Low complexity" evidence="4">
    <location>
        <begin position="21"/>
        <end position="34"/>
    </location>
</feature>
<comment type="caution">
    <text evidence="5">The sequence shown here is derived from an EMBL/GenBank/DDBJ whole genome shotgun (WGS) entry which is preliminary data.</text>
</comment>